<sequence length="74" mass="8826">MNKEFIKKVIQIKRLEYEVFKQIMPSSVKNKVDKFENEVFNLVKDIAFEIINDDMKEKVNVKSKNTKKISVDFN</sequence>
<name>A0A1M6CD36_9CLOT</name>
<dbReference type="Proteomes" id="UP000184310">
    <property type="component" value="Unassembled WGS sequence"/>
</dbReference>
<dbReference type="RefSeq" id="WP_072984849.1">
    <property type="nucleotide sequence ID" value="NZ_FQZB01000004.1"/>
</dbReference>
<dbReference type="OrthoDB" id="1779358at2"/>
<dbReference type="EMBL" id="FQZB01000004">
    <property type="protein sequence ID" value="SHI58965.1"/>
    <property type="molecule type" value="Genomic_DNA"/>
</dbReference>
<reference evidence="1 2" key="1">
    <citation type="submission" date="2016-11" db="EMBL/GenBank/DDBJ databases">
        <authorList>
            <person name="Jaros S."/>
            <person name="Januszkiewicz K."/>
            <person name="Wedrychowicz H."/>
        </authorList>
    </citation>
    <scope>NUCLEOTIDE SEQUENCE [LARGE SCALE GENOMIC DNA]</scope>
    <source>
        <strain evidence="1 2">DSM 21758</strain>
    </source>
</reference>
<evidence type="ECO:0000313" key="2">
    <source>
        <dbReference type="Proteomes" id="UP000184310"/>
    </source>
</evidence>
<dbReference type="AlphaFoldDB" id="A0A1M6CD36"/>
<gene>
    <name evidence="1" type="ORF">SAMN02745163_00438</name>
</gene>
<keyword evidence="2" id="KW-1185">Reference proteome</keyword>
<dbReference type="STRING" id="1121302.SAMN02745163_00438"/>
<proteinExistence type="predicted"/>
<protein>
    <submittedName>
        <fullName evidence="1">Uncharacterized protein</fullName>
    </submittedName>
</protein>
<organism evidence="1 2">
    <name type="scientific">Clostridium cavendishii DSM 21758</name>
    <dbReference type="NCBI Taxonomy" id="1121302"/>
    <lineage>
        <taxon>Bacteria</taxon>
        <taxon>Bacillati</taxon>
        <taxon>Bacillota</taxon>
        <taxon>Clostridia</taxon>
        <taxon>Eubacteriales</taxon>
        <taxon>Clostridiaceae</taxon>
        <taxon>Clostridium</taxon>
    </lineage>
</organism>
<accession>A0A1M6CD36</accession>
<evidence type="ECO:0000313" key="1">
    <source>
        <dbReference type="EMBL" id="SHI58965.1"/>
    </source>
</evidence>